<dbReference type="RefSeq" id="WP_127724678.1">
    <property type="nucleotide sequence ID" value="NZ_RLIH01000008.1"/>
</dbReference>
<comment type="caution">
    <text evidence="1">The sequence shown here is derived from an EMBL/GenBank/DDBJ whole genome shotgun (WGS) entry which is preliminary data.</text>
</comment>
<proteinExistence type="predicted"/>
<dbReference type="EMBL" id="RLIH01000008">
    <property type="protein sequence ID" value="RVU54630.1"/>
    <property type="molecule type" value="Genomic_DNA"/>
</dbReference>
<dbReference type="AlphaFoldDB" id="A0A437S6K5"/>
<sequence>MKIDHLVLHIDSKYQKDEEVISKIRESGLLYEPTWGKGTKGFKASNIWVGNEYFECVNLLKKKGGGWLKEWVNLYNKGHRGLVCLMLDVEDINKSYEILSRRKVKMTKPEYMKFKWFFNLFTRTMPWINSYFNIFQGFPFQMGLQQMKDEKSREAMTQYMVPNSRDNGITDIYKILIKGKFTNEDFRLILNIFRDGIVGTDSIKVYLKNREQEIEFIKCDENEVRVYVHCSNEKYCGNQVTIENTTIIIGEET</sequence>
<evidence type="ECO:0008006" key="3">
    <source>
        <dbReference type="Google" id="ProtNLM"/>
    </source>
</evidence>
<dbReference type="Proteomes" id="UP000288812">
    <property type="component" value="Unassembled WGS sequence"/>
</dbReference>
<reference evidence="1 2" key="1">
    <citation type="submission" date="2018-11" db="EMBL/GenBank/DDBJ databases">
        <title>Genome sequencing and assembly of Anaerosphaera sp. nov., GS7-6-2.</title>
        <authorList>
            <person name="Rettenmaier R."/>
            <person name="Liebl W."/>
            <person name="Zverlov V."/>
        </authorList>
    </citation>
    <scope>NUCLEOTIDE SEQUENCE [LARGE SCALE GENOMIC DNA]</scope>
    <source>
        <strain evidence="1 2">GS7-6-2</strain>
    </source>
</reference>
<dbReference type="OrthoDB" id="1897840at2"/>
<gene>
    <name evidence="1" type="ORF">EF514_06820</name>
</gene>
<organism evidence="1 2">
    <name type="scientific">Anaerosphaera multitolerans</name>
    <dbReference type="NCBI Taxonomy" id="2487351"/>
    <lineage>
        <taxon>Bacteria</taxon>
        <taxon>Bacillati</taxon>
        <taxon>Bacillota</taxon>
        <taxon>Tissierellia</taxon>
        <taxon>Tissierellales</taxon>
        <taxon>Peptoniphilaceae</taxon>
        <taxon>Anaerosphaera</taxon>
    </lineage>
</organism>
<accession>A0A437S6K5</accession>
<keyword evidence="2" id="KW-1185">Reference proteome</keyword>
<name>A0A437S6K5_9FIRM</name>
<evidence type="ECO:0000313" key="2">
    <source>
        <dbReference type="Proteomes" id="UP000288812"/>
    </source>
</evidence>
<evidence type="ECO:0000313" key="1">
    <source>
        <dbReference type="EMBL" id="RVU54630.1"/>
    </source>
</evidence>
<protein>
    <recommendedName>
        <fullName evidence="3">Glyoxalase-like domain-containing protein</fullName>
    </recommendedName>
</protein>